<dbReference type="CDD" id="cd01714">
    <property type="entry name" value="ETF_beta"/>
    <property type="match status" value="1"/>
</dbReference>
<dbReference type="InterPro" id="IPR014730">
    <property type="entry name" value="ETF_a/b_N"/>
</dbReference>
<dbReference type="PANTHER" id="PTHR21294:SF17">
    <property type="entry name" value="PROTEIN FIXA"/>
    <property type="match status" value="1"/>
</dbReference>
<feature type="domain" description="Electron transfer flavoprotein alpha/beta-subunit N-terminal" evidence="1">
    <location>
        <begin position="22"/>
        <end position="219"/>
    </location>
</feature>
<name>A5IM53_THEP1</name>
<sequence>MNVVVCIKQVPDTTNVRIDRKTNNLVREGVPSIINPDDERALELASQLKEKFGATVYVITMGPPQAKEALKDAIAFGLDEAVHLSDRTFAGADTLATTYTLYWGIKKIEERIGKIDLILTGKQAVDGDTGQVGPGLATRFGYALGAYVVRIEEIDPEKKEMVIVRRLDQGFEKIRLKLPAVLTITDELNKPRYANLPNLIRAIRYEPIVWTHKDLGLDPKKCGFFGSPTRVVSTNIPPARKGGDIISKNEDPEVAAEKLIEALKKFEAVRLVEALKPVLEGEKDE</sequence>
<dbReference type="HOGENOM" id="CLU_060196_2_1_0"/>
<dbReference type="InterPro" id="IPR033948">
    <property type="entry name" value="ETF_beta_N"/>
</dbReference>
<dbReference type="SMART" id="SM00893">
    <property type="entry name" value="ETF"/>
    <property type="match status" value="1"/>
</dbReference>
<reference evidence="3" key="1">
    <citation type="submission" date="2007-05" db="EMBL/GenBank/DDBJ databases">
        <title>Complete sequence of Thermotoga petrophila RKU-1.</title>
        <authorList>
            <consortium name="US DOE Joint Genome Institute"/>
            <person name="Copeland A."/>
            <person name="Lucas S."/>
            <person name="Lapidus A."/>
            <person name="Barry K."/>
            <person name="Glavina del Rio T."/>
            <person name="Dalin E."/>
            <person name="Tice H."/>
            <person name="Pitluck S."/>
            <person name="Sims D."/>
            <person name="Brettin T."/>
            <person name="Bruce D."/>
            <person name="Detter J.C."/>
            <person name="Han C."/>
            <person name="Tapia R."/>
            <person name="Schmutz J."/>
            <person name="Larimer F."/>
            <person name="Land M."/>
            <person name="Hauser L."/>
            <person name="Kyrpides N."/>
            <person name="Mikhailova N."/>
            <person name="Nelson K."/>
            <person name="Gogarten J.P."/>
            <person name="Noll K."/>
            <person name="Richardson P."/>
        </authorList>
    </citation>
    <scope>NUCLEOTIDE SEQUENCE [LARGE SCALE GENOMIC DNA]</scope>
    <source>
        <strain evidence="3">ATCC BAA-488 / DSM 13995 / JCM 10881 / RKU-1</strain>
    </source>
</reference>
<dbReference type="RefSeq" id="WP_011943759.1">
    <property type="nucleotide sequence ID" value="NC_009486.1"/>
</dbReference>
<dbReference type="InterPro" id="IPR012255">
    <property type="entry name" value="ETF_b"/>
</dbReference>
<dbReference type="KEGG" id="tpt:Tpet_1262"/>
<dbReference type="AlphaFoldDB" id="A5IM53"/>
<dbReference type="Proteomes" id="UP000006558">
    <property type="component" value="Chromosome"/>
</dbReference>
<reference evidence="2 3" key="2">
    <citation type="journal article" date="2009" name="Proc. Natl. Acad. Sci. U.S.A.">
        <title>On the chimeric nature, thermophilic origin, and phylogenetic placement of the Thermotogales.</title>
        <authorList>
            <person name="Zhaxybayeva O."/>
            <person name="Swithers K.S."/>
            <person name="Lapierre P."/>
            <person name="Fournier G.P."/>
            <person name="Bickhart D.M."/>
            <person name="DeBoy R.T."/>
            <person name="Nelson K.E."/>
            <person name="Nesbo C.L."/>
            <person name="Doolittle W.F."/>
            <person name="Gogarten J.P."/>
            <person name="Noll K.M."/>
        </authorList>
    </citation>
    <scope>NUCLEOTIDE SEQUENCE [LARGE SCALE GENOMIC DNA]</scope>
    <source>
        <strain evidence="3">ATCC BAA-488 / DSM 13995 / JCM 10881 / RKU-1</strain>
    </source>
</reference>
<dbReference type="GO" id="GO:0009055">
    <property type="term" value="F:electron transfer activity"/>
    <property type="evidence" value="ECO:0007669"/>
    <property type="project" value="InterPro"/>
</dbReference>
<protein>
    <submittedName>
        <fullName evidence="2">Electron transfer flavoprotein, alpha/beta-subunit-like protein</fullName>
    </submittedName>
</protein>
<dbReference type="eggNOG" id="COG2086">
    <property type="taxonomic scope" value="Bacteria"/>
</dbReference>
<dbReference type="STRING" id="390874.Tpet_1262"/>
<dbReference type="Pfam" id="PF01012">
    <property type="entry name" value="ETF"/>
    <property type="match status" value="1"/>
</dbReference>
<dbReference type="InterPro" id="IPR014729">
    <property type="entry name" value="Rossmann-like_a/b/a_fold"/>
</dbReference>
<accession>A5IM53</accession>
<dbReference type="PIRSF" id="PIRSF000090">
    <property type="entry name" value="Beta-ETF"/>
    <property type="match status" value="1"/>
</dbReference>
<gene>
    <name evidence="2" type="ordered locus">Tpet_1262</name>
</gene>
<dbReference type="EMBL" id="CP000702">
    <property type="protein sequence ID" value="ABQ47276.1"/>
    <property type="molecule type" value="Genomic_DNA"/>
</dbReference>
<proteinExistence type="predicted"/>
<dbReference type="Gene3D" id="3.40.50.620">
    <property type="entry name" value="HUPs"/>
    <property type="match status" value="1"/>
</dbReference>
<evidence type="ECO:0000313" key="3">
    <source>
        <dbReference type="Proteomes" id="UP000006558"/>
    </source>
</evidence>
<organism evidence="2 3">
    <name type="scientific">Thermotoga petrophila (strain ATCC BAA-488 / DSM 13995 / JCM 10881 / RKU-1)</name>
    <dbReference type="NCBI Taxonomy" id="390874"/>
    <lineage>
        <taxon>Bacteria</taxon>
        <taxon>Thermotogati</taxon>
        <taxon>Thermotogota</taxon>
        <taxon>Thermotogae</taxon>
        <taxon>Thermotogales</taxon>
        <taxon>Thermotogaceae</taxon>
        <taxon>Thermotoga</taxon>
    </lineage>
</organism>
<dbReference type="SUPFAM" id="SSF52402">
    <property type="entry name" value="Adenine nucleotide alpha hydrolases-like"/>
    <property type="match status" value="1"/>
</dbReference>
<dbReference type="PANTHER" id="PTHR21294">
    <property type="entry name" value="ELECTRON TRANSFER FLAVOPROTEIN BETA-SUBUNIT"/>
    <property type="match status" value="1"/>
</dbReference>
<evidence type="ECO:0000313" key="2">
    <source>
        <dbReference type="EMBL" id="ABQ47276.1"/>
    </source>
</evidence>
<evidence type="ECO:0000259" key="1">
    <source>
        <dbReference type="SMART" id="SM00893"/>
    </source>
</evidence>